<geneLocation type="plasmid" evidence="1">
    <name>pCQ4</name>
</geneLocation>
<name>I0CED3_9ACTN</name>
<evidence type="ECO:0000313" key="1">
    <source>
        <dbReference type="EMBL" id="AFH75146.1"/>
    </source>
</evidence>
<proteinExistence type="predicted"/>
<protein>
    <submittedName>
        <fullName evidence="1">Uncharacterized protein</fullName>
    </submittedName>
</protein>
<keyword evidence="1" id="KW-0614">Plasmid</keyword>
<reference evidence="1" key="1">
    <citation type="submission" date="2011-12" db="EMBL/GenBank/DDBJ databases">
        <title>Complete nucleotide sequence of Streptomyces circular plasmid pCQ4.</title>
        <authorList>
            <person name="Cheng Q."/>
            <person name="Tian X."/>
            <person name="Qin Z."/>
        </authorList>
    </citation>
    <scope>NUCLEOTIDE SEQUENCE</scope>
    <source>
        <strain evidence="1">W75</strain>
        <plasmid evidence="1">pCQ4</plasmid>
    </source>
</reference>
<gene>
    <name evidence="1" type="ORF">pCQ4.21c</name>
</gene>
<organism evidence="1">
    <name type="scientific">Streptomyces sp. W75</name>
    <dbReference type="NCBI Taxonomy" id="1170711"/>
    <lineage>
        <taxon>Bacteria</taxon>
        <taxon>Bacillati</taxon>
        <taxon>Actinomycetota</taxon>
        <taxon>Actinomycetes</taxon>
        <taxon>Kitasatosporales</taxon>
        <taxon>Streptomycetaceae</taxon>
        <taxon>Streptomyces</taxon>
    </lineage>
</organism>
<sequence length="121" mass="13327">MASTPSSCSSCRERRACPALVQRTLPEGRRMTTALVRYTADSITDDALDDLYARIAALETQAQQQAHLDRNAAHNATWARIRDLGTHMPVDTLHRNAMIWRAVNGALDAAGTPTLDRLETP</sequence>
<dbReference type="AlphaFoldDB" id="I0CED3"/>
<accession>I0CED3</accession>
<dbReference type="EMBL" id="JQ340175">
    <property type="protein sequence ID" value="AFH75146.1"/>
    <property type="molecule type" value="Genomic_DNA"/>
</dbReference>